<proteinExistence type="predicted"/>
<name>A0A8S0T6M3_OLEEU</name>
<accession>A0A8S0T6M3</accession>
<protein>
    <submittedName>
        <fullName evidence="1">Uncharacterized protein</fullName>
    </submittedName>
</protein>
<gene>
    <name evidence="1" type="ORF">OLEA9_A037859</name>
</gene>
<comment type="caution">
    <text evidence="1">The sequence shown here is derived from an EMBL/GenBank/DDBJ whole genome shotgun (WGS) entry which is preliminary data.</text>
</comment>
<dbReference type="Proteomes" id="UP000594638">
    <property type="component" value="Unassembled WGS sequence"/>
</dbReference>
<evidence type="ECO:0000313" key="1">
    <source>
        <dbReference type="EMBL" id="CAA3000158.1"/>
    </source>
</evidence>
<dbReference type="EMBL" id="CACTIH010005672">
    <property type="protein sequence ID" value="CAA3000158.1"/>
    <property type="molecule type" value="Genomic_DNA"/>
</dbReference>
<keyword evidence="2" id="KW-1185">Reference proteome</keyword>
<organism evidence="1 2">
    <name type="scientific">Olea europaea subsp. europaea</name>
    <dbReference type="NCBI Taxonomy" id="158383"/>
    <lineage>
        <taxon>Eukaryota</taxon>
        <taxon>Viridiplantae</taxon>
        <taxon>Streptophyta</taxon>
        <taxon>Embryophyta</taxon>
        <taxon>Tracheophyta</taxon>
        <taxon>Spermatophyta</taxon>
        <taxon>Magnoliopsida</taxon>
        <taxon>eudicotyledons</taxon>
        <taxon>Gunneridae</taxon>
        <taxon>Pentapetalae</taxon>
        <taxon>asterids</taxon>
        <taxon>lamiids</taxon>
        <taxon>Lamiales</taxon>
        <taxon>Oleaceae</taxon>
        <taxon>Oleeae</taxon>
        <taxon>Olea</taxon>
    </lineage>
</organism>
<reference evidence="1 2" key="1">
    <citation type="submission" date="2019-12" db="EMBL/GenBank/DDBJ databases">
        <authorList>
            <person name="Alioto T."/>
            <person name="Alioto T."/>
            <person name="Gomez Garrido J."/>
        </authorList>
    </citation>
    <scope>NUCLEOTIDE SEQUENCE [LARGE SCALE GENOMIC DNA]</scope>
</reference>
<dbReference type="Gramene" id="OE9A037859T1">
    <property type="protein sequence ID" value="OE9A037859C1"/>
    <property type="gene ID" value="OE9A037859"/>
</dbReference>
<sequence length="364" mass="40631">MRHDCRPCLGRILVAARKLPDFQALLDSFWVTVCRPCPRHGRDASLFSSLSRSIFRHMKATRCAGYIIDVGTFSGILSNFWDTVRRPCPGRVLVTIGKQLDFQAFLGISRQFLGHSVQAMSRTHPYYDRDAGRFSGTRTKHVVLAMSEMQVVYGTRSASHIQDAVVMQPDFQAFLSNFIGTAFLGAVCKPYPGRILDATRTQPNFRQFLAVFGTRCAGHVRDAFTTGKQPIFQAFLGTVYRPCPGCILVATRTQPDFQAFLGNFWDTVVSGIWCTGHVQGRDQIFRHFYAVFGTQYAGHVQDAPWLQPCPGRVLVAVGKQPDFSAFLGSFWDTVCRPCPGCSSDAARFSGISRQFMGMMCRTCP</sequence>
<evidence type="ECO:0000313" key="2">
    <source>
        <dbReference type="Proteomes" id="UP000594638"/>
    </source>
</evidence>
<dbReference type="AlphaFoldDB" id="A0A8S0T6M3"/>